<dbReference type="CDD" id="cd07377">
    <property type="entry name" value="WHTH_GntR"/>
    <property type="match status" value="1"/>
</dbReference>
<dbReference type="OrthoDB" id="5450856at2"/>
<dbReference type="RefSeq" id="WP_150377043.1">
    <property type="nucleotide sequence ID" value="NZ_CP044067.1"/>
</dbReference>
<dbReference type="Proteomes" id="UP000322822">
    <property type="component" value="Chromosome 2"/>
</dbReference>
<evidence type="ECO:0000256" key="3">
    <source>
        <dbReference type="ARBA" id="ARBA00023163"/>
    </source>
</evidence>
<keyword evidence="3" id="KW-0804">Transcription</keyword>
<accession>A0A5P2HGG8</accession>
<dbReference type="InterPro" id="IPR011711">
    <property type="entry name" value="GntR_C"/>
</dbReference>
<dbReference type="AlphaFoldDB" id="A0A5P2HGG8"/>
<sequence length="226" mass="24731">MSTDIGLIRAETLRSQVENVLRDAITSGTFAPGARLIERDLCERLGVSRTSVREALRKLEAEKLVKNVPHKGPVVAQLTPDEARQLYALRGLLEGFAAREFARVADDAAIAQFGVAVKTLRQQATDQNKQGVLAAKAALYDVLLDNCGNALVREALLSLHSRINLLRTTSLMHPKRLPESLREMDKLYKLLKARDADGAELAARTHIANAQEAAMRMLAEAEAAAK</sequence>
<dbReference type="SUPFAM" id="SSF46785">
    <property type="entry name" value="Winged helix' DNA-binding domain"/>
    <property type="match status" value="1"/>
</dbReference>
<dbReference type="PRINTS" id="PR00035">
    <property type="entry name" value="HTHGNTR"/>
</dbReference>
<dbReference type="Gene3D" id="1.20.120.530">
    <property type="entry name" value="GntR ligand-binding domain-like"/>
    <property type="match status" value="1"/>
</dbReference>
<dbReference type="SUPFAM" id="SSF48008">
    <property type="entry name" value="GntR ligand-binding domain-like"/>
    <property type="match status" value="1"/>
</dbReference>
<gene>
    <name evidence="5" type="ORF">FOB72_31015</name>
</gene>
<protein>
    <submittedName>
        <fullName evidence="5">GntR family transcriptional regulator</fullName>
    </submittedName>
</protein>
<dbReference type="InterPro" id="IPR000524">
    <property type="entry name" value="Tscrpt_reg_HTH_GntR"/>
</dbReference>
<keyword evidence="2" id="KW-0238">DNA-binding</keyword>
<evidence type="ECO:0000313" key="6">
    <source>
        <dbReference type="Proteomes" id="UP000322822"/>
    </source>
</evidence>
<dbReference type="InterPro" id="IPR036390">
    <property type="entry name" value="WH_DNA-bd_sf"/>
</dbReference>
<dbReference type="Pfam" id="PF00392">
    <property type="entry name" value="GntR"/>
    <property type="match status" value="1"/>
</dbReference>
<dbReference type="PANTHER" id="PTHR43537">
    <property type="entry name" value="TRANSCRIPTIONAL REGULATOR, GNTR FAMILY"/>
    <property type="match status" value="1"/>
</dbReference>
<dbReference type="Gene3D" id="1.10.10.10">
    <property type="entry name" value="Winged helix-like DNA-binding domain superfamily/Winged helix DNA-binding domain"/>
    <property type="match status" value="1"/>
</dbReference>
<dbReference type="EMBL" id="CP044067">
    <property type="protein sequence ID" value="QET06325.1"/>
    <property type="molecule type" value="Genomic_DNA"/>
</dbReference>
<name>A0A5P2HGG8_9BURK</name>
<dbReference type="GO" id="GO:0003677">
    <property type="term" value="F:DNA binding"/>
    <property type="evidence" value="ECO:0007669"/>
    <property type="project" value="UniProtKB-KW"/>
</dbReference>
<dbReference type="PANTHER" id="PTHR43537:SF24">
    <property type="entry name" value="GLUCONATE OPERON TRANSCRIPTIONAL REPRESSOR"/>
    <property type="match status" value="1"/>
</dbReference>
<dbReference type="GO" id="GO:0003700">
    <property type="term" value="F:DNA-binding transcription factor activity"/>
    <property type="evidence" value="ECO:0007669"/>
    <property type="project" value="InterPro"/>
</dbReference>
<feature type="domain" description="HTH gntR-type" evidence="4">
    <location>
        <begin position="11"/>
        <end position="78"/>
    </location>
</feature>
<dbReference type="InterPro" id="IPR008920">
    <property type="entry name" value="TF_FadR/GntR_C"/>
</dbReference>
<evidence type="ECO:0000256" key="1">
    <source>
        <dbReference type="ARBA" id="ARBA00023015"/>
    </source>
</evidence>
<organism evidence="5 6">
    <name type="scientific">Cupriavidus pauculus</name>
    <dbReference type="NCBI Taxonomy" id="82633"/>
    <lineage>
        <taxon>Bacteria</taxon>
        <taxon>Pseudomonadati</taxon>
        <taxon>Pseudomonadota</taxon>
        <taxon>Betaproteobacteria</taxon>
        <taxon>Burkholderiales</taxon>
        <taxon>Burkholderiaceae</taxon>
        <taxon>Cupriavidus</taxon>
    </lineage>
</organism>
<dbReference type="SMART" id="SM00345">
    <property type="entry name" value="HTH_GNTR"/>
    <property type="match status" value="1"/>
</dbReference>
<dbReference type="PROSITE" id="PS50949">
    <property type="entry name" value="HTH_GNTR"/>
    <property type="match status" value="1"/>
</dbReference>
<dbReference type="Pfam" id="PF07729">
    <property type="entry name" value="FCD"/>
    <property type="match status" value="1"/>
</dbReference>
<dbReference type="SMART" id="SM00895">
    <property type="entry name" value="FCD"/>
    <property type="match status" value="1"/>
</dbReference>
<dbReference type="InterPro" id="IPR036388">
    <property type="entry name" value="WH-like_DNA-bd_sf"/>
</dbReference>
<keyword evidence="1" id="KW-0805">Transcription regulation</keyword>
<evidence type="ECO:0000256" key="2">
    <source>
        <dbReference type="ARBA" id="ARBA00023125"/>
    </source>
</evidence>
<evidence type="ECO:0000313" key="5">
    <source>
        <dbReference type="EMBL" id="QET06325.1"/>
    </source>
</evidence>
<evidence type="ECO:0000259" key="4">
    <source>
        <dbReference type="PROSITE" id="PS50949"/>
    </source>
</evidence>
<proteinExistence type="predicted"/>
<reference evidence="5 6" key="1">
    <citation type="submission" date="2019-09" db="EMBL/GenBank/DDBJ databases">
        <title>FDA dAtabase for Regulatory Grade micrObial Sequences (FDA-ARGOS): Supporting development and validation of Infectious Disease Dx tests.</title>
        <authorList>
            <person name="Sciortino C."/>
            <person name="Tallon L."/>
            <person name="Sadzewicz L."/>
            <person name="Vavikolanu K."/>
            <person name="Mehta A."/>
            <person name="Aluvathingal J."/>
            <person name="Nadendla S."/>
            <person name="Nandy P."/>
            <person name="Geyer C."/>
            <person name="Yan Y."/>
            <person name="Sichtig H."/>
        </authorList>
    </citation>
    <scope>NUCLEOTIDE SEQUENCE [LARGE SCALE GENOMIC DNA]</scope>
    <source>
        <strain evidence="5 6">FDAARGOS_664</strain>
    </source>
</reference>